<dbReference type="Proteomes" id="UP000358933">
    <property type="component" value="Unassembled WGS sequence"/>
</dbReference>
<reference evidence="5 8" key="5">
    <citation type="submission" date="2019-04" db="EMBL/GenBank/DDBJ databases">
        <authorList>
            <person name="Ashton P.M."/>
            <person name="Dallman T."/>
            <person name="Nair S."/>
            <person name="De Pinna E."/>
            <person name="Peters T."/>
            <person name="Grant K."/>
        </authorList>
    </citation>
    <scope>NUCLEOTIDE SEQUENCE [LARGE SCALE GENOMIC DNA]</scope>
    <source>
        <strain evidence="5 8">OXC2299</strain>
    </source>
</reference>
<evidence type="ECO:0000313" key="4">
    <source>
        <dbReference type="EMBL" id="EAK6414178.1"/>
    </source>
</evidence>
<evidence type="ECO:0000313" key="1">
    <source>
        <dbReference type="EMBL" id="AOV09429.1"/>
    </source>
</evidence>
<name>A0A1E7P6M3_CAMJU</name>
<proteinExistence type="predicted"/>
<evidence type="ECO:0000313" key="11">
    <source>
        <dbReference type="Proteomes" id="UP000478805"/>
    </source>
</evidence>
<dbReference type="EMBL" id="AACJKW010000015">
    <property type="protein sequence ID" value="EAK8194303.1"/>
    <property type="molecule type" value="Genomic_DNA"/>
</dbReference>
<dbReference type="AlphaFoldDB" id="A0A1E7P6M3"/>
<protein>
    <submittedName>
        <fullName evidence="2">Uncharacterized protein</fullName>
    </submittedName>
</protein>
<reference evidence="1" key="1">
    <citation type="submission" date="2016-09" db="EMBL/GenBank/DDBJ databases">
        <title>Complete genome of Campylobacter jejuni subsp. jejuni str.MTVDSCj13, Isolated from a Naturally Colonized Farm-Raised Chicken.</title>
        <authorList>
            <person name="Taveirne M.E."/>
            <person name="Parker C.T."/>
            <person name="Huynh S."/>
            <person name="DiRita V.J."/>
        </authorList>
    </citation>
    <scope>NUCLEOTIDE SEQUENCE</scope>
    <source>
        <strain evidence="1">MTVDSCj13</strain>
        <plasmid evidence="1">pMTVDSCj13-1</plasmid>
    </source>
</reference>
<geneLocation type="plasmid" evidence="1">
    <name>pMTVDSCj13-1</name>
</geneLocation>
<dbReference type="RefSeq" id="WP_002801488.1">
    <property type="nucleotide sequence ID" value="NZ_AP028343.1"/>
</dbReference>
<reference evidence="3 10" key="3">
    <citation type="submission" date="2018-05" db="EMBL/GenBank/DDBJ databases">
        <authorList>
            <consortium name="PulseNet: The National Subtyping Network for Foodborne Disease Surveillance"/>
            <person name="Tarr C.L."/>
            <person name="Trees E."/>
            <person name="Katz L.S."/>
            <person name="Carleton-Romer H.A."/>
            <person name="Stroika S."/>
            <person name="Kucerova Z."/>
            <person name="Roache K.F."/>
            <person name="Sabol A.L."/>
            <person name="Besser J."/>
            <person name="Gerner-Smidt P."/>
        </authorList>
    </citation>
    <scope>NUCLEOTIDE SEQUENCE [LARGE SCALE GENOMIC DNA]</scope>
    <source>
        <strain evidence="3 10">PNUSAC003589</strain>
        <strain evidence="7 11">PNUSAC014094</strain>
    </source>
</reference>
<dbReference type="EMBL" id="AACFWJ010000012">
    <property type="protein sequence ID" value="EAK3959956.1"/>
    <property type="molecule type" value="Genomic_DNA"/>
</dbReference>
<dbReference type="Proteomes" id="UP000392616">
    <property type="component" value="Unassembled WGS sequence"/>
</dbReference>
<reference evidence="4 9" key="4">
    <citation type="submission" date="2018-05" db="EMBL/GenBank/DDBJ databases">
        <authorList>
            <consortium name="NARMS: The National Antimicrobial Resistance Monitoring System"/>
        </authorList>
    </citation>
    <scope>NUCLEOTIDE SEQUENCE [LARGE SCALE GENOMIC DNA]</scope>
    <source>
        <strain evidence="4 9">CVM N62988</strain>
    </source>
</reference>
<dbReference type="EMBL" id="CP017419">
    <property type="protein sequence ID" value="AOV09478.1"/>
    <property type="molecule type" value="Genomic_DNA"/>
</dbReference>
<accession>A0A1E7P6M3</accession>
<gene>
    <name evidence="4" type="ORF">B7A03_09230</name>
    <name evidence="3" type="ORF">C1418_09080</name>
    <name evidence="5" type="ORF">E7N58_09190</name>
    <name evidence="6" type="ORF">E7N58_10510</name>
    <name evidence="7" type="ORF">GSU20_09040</name>
    <name evidence="1" type="ORF">MTVDSCj13_a0006</name>
    <name evidence="2" type="ORF">MTVDSCj16_a0006</name>
</gene>
<evidence type="ECO:0000313" key="9">
    <source>
        <dbReference type="Proteomes" id="UP000392616"/>
    </source>
</evidence>
<dbReference type="PATRIC" id="fig|197.5238.peg.8"/>
<evidence type="ECO:0000313" key="3">
    <source>
        <dbReference type="EMBL" id="EAK3959956.1"/>
    </source>
</evidence>
<sequence>MNKNNNCVIKVSKDDKIILEYIKSETNASYSKIISILLKKFNSCDTDEKNKINDEISKNKFYTSDENKIIKLKLTENEVNILKEISKNTGFSSITKQAKFLLLNSIKNEKLFTNIEIDKFIKTRTEINAIGKNIYQLLKILRSGNSVKINENNLNKTMDNIRDKIDILSDQLGAIIEKNNERI</sequence>
<dbReference type="Proteomes" id="UP000410873">
    <property type="component" value="Unassembled WGS sequence"/>
</dbReference>
<keyword evidence="2" id="KW-0614">Plasmid</keyword>
<evidence type="ECO:0000313" key="6">
    <source>
        <dbReference type="EMBL" id="EAK8194553.1"/>
    </source>
</evidence>
<dbReference type="Proteomes" id="UP000478805">
    <property type="component" value="Unassembled WGS sequence"/>
</dbReference>
<evidence type="ECO:0000313" key="10">
    <source>
        <dbReference type="Proteomes" id="UP000410873"/>
    </source>
</evidence>
<dbReference type="EMBL" id="AACJKW010000037">
    <property type="protein sequence ID" value="EAK8194553.1"/>
    <property type="molecule type" value="Genomic_DNA"/>
</dbReference>
<organism evidence="2">
    <name type="scientific">Campylobacter jejuni</name>
    <dbReference type="NCBI Taxonomy" id="197"/>
    <lineage>
        <taxon>Bacteria</taxon>
        <taxon>Pseudomonadati</taxon>
        <taxon>Campylobacterota</taxon>
        <taxon>Epsilonproteobacteria</taxon>
        <taxon>Campylobacterales</taxon>
        <taxon>Campylobacteraceae</taxon>
        <taxon>Campylobacter</taxon>
    </lineage>
</organism>
<dbReference type="EMBL" id="CP017418">
    <property type="protein sequence ID" value="AOV09429.1"/>
    <property type="molecule type" value="Genomic_DNA"/>
</dbReference>
<reference evidence="2" key="2">
    <citation type="submission" date="2016-09" db="EMBL/GenBank/DDBJ databases">
        <title>Complete genome of Campylobacter jejuni subsp. jejuni str.MTVDSCj16, Isolated from a Naturally Colonized Farm-Raised Chicken.</title>
        <authorList>
            <person name="Taveirne M.E."/>
            <person name="Parker C.T."/>
            <person name="Huynh S."/>
            <person name="DiRita V.J."/>
        </authorList>
    </citation>
    <scope>NUCLEOTIDE SEQUENCE</scope>
    <source>
        <strain evidence="2">MTVDSCj16</strain>
        <plasmid evidence="2">pMTVDSCj16-1</plasmid>
    </source>
</reference>
<evidence type="ECO:0000313" key="2">
    <source>
        <dbReference type="EMBL" id="AOV09478.1"/>
    </source>
</evidence>
<geneLocation type="plasmid" evidence="2">
    <name>pMTVDSCj16-1</name>
</geneLocation>
<dbReference type="EMBL" id="AACHYE010000027">
    <property type="protein sequence ID" value="EAK6414178.1"/>
    <property type="molecule type" value="Genomic_DNA"/>
</dbReference>
<dbReference type="EMBL" id="AANOVI010000011">
    <property type="protein sequence ID" value="EDP8235063.1"/>
    <property type="molecule type" value="Genomic_DNA"/>
</dbReference>
<evidence type="ECO:0000313" key="7">
    <source>
        <dbReference type="EMBL" id="EDP8235063.1"/>
    </source>
</evidence>
<evidence type="ECO:0000313" key="8">
    <source>
        <dbReference type="Proteomes" id="UP000358933"/>
    </source>
</evidence>
<evidence type="ECO:0000313" key="5">
    <source>
        <dbReference type="EMBL" id="EAK8194303.1"/>
    </source>
</evidence>